<evidence type="ECO:0000313" key="7">
    <source>
        <dbReference type="Proteomes" id="UP000822476"/>
    </source>
</evidence>
<dbReference type="OrthoDB" id="431626at2759"/>
<reference evidence="6" key="1">
    <citation type="submission" date="2019-07" db="EMBL/GenBank/DDBJ databases">
        <title>Annotation for the trematode Paragonimus miyazaki's.</title>
        <authorList>
            <person name="Choi Y.-J."/>
        </authorList>
    </citation>
    <scope>NUCLEOTIDE SEQUENCE</scope>
    <source>
        <strain evidence="6">Japan</strain>
    </source>
</reference>
<dbReference type="PROSITE" id="PS50166">
    <property type="entry name" value="IMPORTIN_B_NT"/>
    <property type="match status" value="1"/>
</dbReference>
<evidence type="ECO:0000256" key="1">
    <source>
        <dbReference type="ARBA" id="ARBA00004123"/>
    </source>
</evidence>
<gene>
    <name evidence="6" type="ORF">EG68_02865</name>
</gene>
<dbReference type="SMART" id="SM00913">
    <property type="entry name" value="IBN_N"/>
    <property type="match status" value="1"/>
</dbReference>
<accession>A0A8S9YXL7</accession>
<feature type="compositionally biased region" description="Acidic residues" evidence="4">
    <location>
        <begin position="1023"/>
        <end position="1046"/>
    </location>
</feature>
<keyword evidence="3" id="KW-0539">Nucleus</keyword>
<dbReference type="EMBL" id="JTDE01001010">
    <property type="protein sequence ID" value="KAF7259849.1"/>
    <property type="molecule type" value="Genomic_DNA"/>
</dbReference>
<evidence type="ECO:0000256" key="3">
    <source>
        <dbReference type="ARBA" id="ARBA00023242"/>
    </source>
</evidence>
<dbReference type="GO" id="GO:0005829">
    <property type="term" value="C:cytosol"/>
    <property type="evidence" value="ECO:0007669"/>
    <property type="project" value="TreeGrafter"/>
</dbReference>
<dbReference type="InterPro" id="IPR016024">
    <property type="entry name" value="ARM-type_fold"/>
</dbReference>
<dbReference type="GO" id="GO:0005635">
    <property type="term" value="C:nuclear envelope"/>
    <property type="evidence" value="ECO:0007669"/>
    <property type="project" value="TreeGrafter"/>
</dbReference>
<keyword evidence="2" id="KW-0813">Transport</keyword>
<keyword evidence="7" id="KW-1185">Reference proteome</keyword>
<sequence length="1145" mass="127032">MIYTSLFLGLELGVPNTDRETGGFVPGHTTVDCPVMGDATTNAVISTFAVVLGQESGDRRLAEQRLTALEILDSYPGILANLVANEQVAVEIRQLAGITLKQYVSAHWDAVDCVNFKPPQPTEEAKGHIRMVLLQTLHSPVRLIRTTAAHCISTIAQYDWPDAWPDLITELSRLLDTITLDKDANVDLGKAVVHGVMRVLASVSGELSDLDIPQITPLLMPSLVRVLCDNQRFGSATRRNVVSVINNLVNIMLSTKDVSIFQSYIDNHFKLCLNRLVSDLEADHHTLEESEFEAEVLQLLTNLCVDMHRFVSHQLDGGLARLTNALWHMLLRITETYVQSKVVAHSVDPNREDDIDEDANLLDSDGESVDYNNLVYALLDFLCRLAGAKRYRSRLETHLPDVCFQVARLLQLPSATLRRWSSGVTEFLEDSEETLGCSIRLSALDVLKRFSSLFKSWPVAFTKTLSQLFNTAENQNAKRDPNWWKFLEVGLLLCANFPQCLFCDPGDPMHTGSASSQLETVCTRYVWPSLQQSDFPPLQVAALHCVTQLSLHNVGHGPRLEDLPTVLVEGLAQTRHPILRVSSVKALSEVGNRFRQFRSPLTPESSSPDVCVTQHLSTLVAGVVDCLSAFGEPILDDGLYALHNLLRIDPAGFTMSSQSQVTVVLVDLFKHCINVASTLSIYLDVLRTVLEAGNATSNELVEQAFMPTLLTCLEQQDSFDSVAVEASLKLLCVLITYSAPNLSSVLIQRVFPAVVHIAITSSDAIIISGCCDVLRCFLAVGVDRILDWQDDEGNNGVGYILHVTSRLLDPSGPVEWATAAGRLVCAMLLRLQTEQLGENVDLLLRGTLARLSTLPLTSEDQNSNRTLYTLDGGNLHTTNLEAGSVGGARQSLVFVFVVLCRLQPEAAINFLASVPDPTGQPVIGKLMRLWCACQPFYFARHEIRISILALSNLLLYIVSTQDSRLMQIQTDGEEIDDHRVLTTVASRTRNKQHNRTDAFLQIPLVVKMYKLLLNELIKVLEESDDEVGDDDEEDEEETDDENEVIETIEANGVDVRAGHSGDLDELTTFKCTTHSMDDHSDSDSEDMMVPDDPIYSKDPAMTLDVKEHLCELFRNLSKQSFYNEFSRYHTEVELSVLQKTGILPT</sequence>
<evidence type="ECO:0000256" key="4">
    <source>
        <dbReference type="SAM" id="MobiDB-lite"/>
    </source>
</evidence>
<dbReference type="SUPFAM" id="SSF48371">
    <property type="entry name" value="ARM repeat"/>
    <property type="match status" value="1"/>
</dbReference>
<dbReference type="Gene3D" id="1.25.10.10">
    <property type="entry name" value="Leucine-rich Repeat Variant"/>
    <property type="match status" value="1"/>
</dbReference>
<feature type="region of interest" description="Disordered" evidence="4">
    <location>
        <begin position="1023"/>
        <end position="1051"/>
    </location>
</feature>
<organism evidence="6 7">
    <name type="scientific">Paragonimus skrjabini miyazakii</name>
    <dbReference type="NCBI Taxonomy" id="59628"/>
    <lineage>
        <taxon>Eukaryota</taxon>
        <taxon>Metazoa</taxon>
        <taxon>Spiralia</taxon>
        <taxon>Lophotrochozoa</taxon>
        <taxon>Platyhelminthes</taxon>
        <taxon>Trematoda</taxon>
        <taxon>Digenea</taxon>
        <taxon>Plagiorchiida</taxon>
        <taxon>Troglotremata</taxon>
        <taxon>Troglotrematidae</taxon>
        <taxon>Paragonimus</taxon>
    </lineage>
</organism>
<dbReference type="Proteomes" id="UP000822476">
    <property type="component" value="Unassembled WGS sequence"/>
</dbReference>
<dbReference type="PANTHER" id="PTHR10997:SF9">
    <property type="entry name" value="IMPORTIN-9"/>
    <property type="match status" value="1"/>
</dbReference>
<evidence type="ECO:0000313" key="6">
    <source>
        <dbReference type="EMBL" id="KAF7259849.1"/>
    </source>
</evidence>
<comment type="caution">
    <text evidence="6">The sequence shown here is derived from an EMBL/GenBank/DDBJ whole genome shotgun (WGS) entry which is preliminary data.</text>
</comment>
<dbReference type="InterPro" id="IPR001494">
    <property type="entry name" value="Importin-beta_N"/>
</dbReference>
<name>A0A8S9YXL7_9TREM</name>
<evidence type="ECO:0000256" key="2">
    <source>
        <dbReference type="ARBA" id="ARBA00022448"/>
    </source>
</evidence>
<proteinExistence type="predicted"/>
<dbReference type="PANTHER" id="PTHR10997">
    <property type="entry name" value="IMPORTIN-7, 8, 11"/>
    <property type="match status" value="1"/>
</dbReference>
<comment type="subcellular location">
    <subcellularLocation>
        <location evidence="1">Nucleus</location>
    </subcellularLocation>
</comment>
<dbReference type="Pfam" id="PF03810">
    <property type="entry name" value="IBN_N"/>
    <property type="match status" value="1"/>
</dbReference>
<evidence type="ECO:0000259" key="5">
    <source>
        <dbReference type="PROSITE" id="PS50166"/>
    </source>
</evidence>
<dbReference type="AlphaFoldDB" id="A0A8S9YXL7"/>
<dbReference type="InterPro" id="IPR011989">
    <property type="entry name" value="ARM-like"/>
</dbReference>
<protein>
    <recommendedName>
        <fullName evidence="5">Importin N-terminal domain-containing protein</fullName>
    </recommendedName>
</protein>
<feature type="domain" description="Importin N-terminal" evidence="5">
    <location>
        <begin position="62"/>
        <end position="139"/>
    </location>
</feature>
<dbReference type="GO" id="GO:0031267">
    <property type="term" value="F:small GTPase binding"/>
    <property type="evidence" value="ECO:0007669"/>
    <property type="project" value="InterPro"/>
</dbReference>
<dbReference type="GO" id="GO:0006606">
    <property type="term" value="P:protein import into nucleus"/>
    <property type="evidence" value="ECO:0007669"/>
    <property type="project" value="TreeGrafter"/>
</dbReference>